<feature type="non-terminal residue" evidence="1">
    <location>
        <position position="1"/>
    </location>
</feature>
<name>A0A454CRC8_VIBHA</name>
<organism evidence="1 2">
    <name type="scientific">Vibrio harveyi</name>
    <name type="common">Beneckea harveyi</name>
    <dbReference type="NCBI Taxonomy" id="669"/>
    <lineage>
        <taxon>Bacteria</taxon>
        <taxon>Pseudomonadati</taxon>
        <taxon>Pseudomonadota</taxon>
        <taxon>Gammaproteobacteria</taxon>
        <taxon>Vibrionales</taxon>
        <taxon>Vibrionaceae</taxon>
        <taxon>Vibrio</taxon>
    </lineage>
</organism>
<evidence type="ECO:0000313" key="1">
    <source>
        <dbReference type="EMBL" id="EKM28957.1"/>
    </source>
</evidence>
<dbReference type="Proteomes" id="UP000008367">
    <property type="component" value="Unassembled WGS sequence"/>
</dbReference>
<dbReference type="AlphaFoldDB" id="A0A454CRC8"/>
<proteinExistence type="predicted"/>
<comment type="caution">
    <text evidence="1">The sequence shown here is derived from an EMBL/GenBank/DDBJ whole genome shotgun (WGS) entry which is preliminary data.</text>
</comment>
<reference evidence="1 2" key="1">
    <citation type="submission" date="2012-10" db="EMBL/GenBank/DDBJ databases">
        <title>Genome sequence of Vibrio Cholerae HENC-02.</title>
        <authorList>
            <person name="Eppinger M."/>
            <person name="Hasan N.A."/>
            <person name="Sengamalay N."/>
            <person name="Hine E."/>
            <person name="Su Q."/>
            <person name="Daugherty S.C."/>
            <person name="Young S."/>
            <person name="Sadzewicz L."/>
            <person name="Tallon L."/>
            <person name="Cebula T.A."/>
            <person name="Ravel J."/>
            <person name="Colwell R.R."/>
        </authorList>
    </citation>
    <scope>NUCLEOTIDE SEQUENCE [LARGE SCALE GENOMIC DNA]</scope>
    <source>
        <strain evidence="1 2">HENC-02</strain>
    </source>
</reference>
<gene>
    <name evidence="1" type="ORF">VCHENC02_5192B</name>
</gene>
<sequence>SLTYKNHLIIQMVISKTPLLLTFLLQRQTTMAIRH</sequence>
<dbReference type="EMBL" id="AJSR01002303">
    <property type="protein sequence ID" value="EKM28957.1"/>
    <property type="molecule type" value="Genomic_DNA"/>
</dbReference>
<evidence type="ECO:0000313" key="2">
    <source>
        <dbReference type="Proteomes" id="UP000008367"/>
    </source>
</evidence>
<protein>
    <submittedName>
        <fullName evidence="1">Uncharacterized protein</fullName>
    </submittedName>
</protein>
<accession>A0A454CRC8</accession>